<accession>A0A0U2SJ25</accession>
<organism evidence="1 2">
    <name type="scientific">Methanobrevibacter millerae</name>
    <dbReference type="NCBI Taxonomy" id="230361"/>
    <lineage>
        <taxon>Archaea</taxon>
        <taxon>Methanobacteriati</taxon>
        <taxon>Methanobacteriota</taxon>
        <taxon>Methanomada group</taxon>
        <taxon>Methanobacteria</taxon>
        <taxon>Methanobacteriales</taxon>
        <taxon>Methanobacteriaceae</taxon>
        <taxon>Methanobrevibacter</taxon>
    </lineage>
</organism>
<dbReference type="GeneID" id="26736125"/>
<gene>
    <name evidence="1" type="ORF">sm9_1165</name>
</gene>
<dbReference type="KEGG" id="mmil:sm9_1165"/>
<keyword evidence="2" id="KW-1185">Reference proteome</keyword>
<dbReference type="RefSeq" id="WP_058739225.1">
    <property type="nucleotide sequence ID" value="NZ_CP011266.1"/>
</dbReference>
<protein>
    <submittedName>
        <fullName evidence="1">Uncharacterized protein</fullName>
    </submittedName>
</protein>
<dbReference type="Proteomes" id="UP000067738">
    <property type="component" value="Chromosome"/>
</dbReference>
<proteinExistence type="predicted"/>
<dbReference type="AlphaFoldDB" id="A0A0U2SJ25"/>
<evidence type="ECO:0000313" key="1">
    <source>
        <dbReference type="EMBL" id="ALT68949.1"/>
    </source>
</evidence>
<reference evidence="1 2" key="1">
    <citation type="submission" date="2015-04" db="EMBL/GenBank/DDBJ databases">
        <title>The complete genome sequence of the rumen methanogen Methanobrevibacter millerae SM9.</title>
        <authorList>
            <person name="Leahy S.C."/>
            <person name="Kelly W.J."/>
            <person name="Pacheco D.M."/>
            <person name="Li D."/>
            <person name="Altermann E."/>
            <person name="Attwood G.T."/>
        </authorList>
    </citation>
    <scope>NUCLEOTIDE SEQUENCE [LARGE SCALE GENOMIC DNA]</scope>
    <source>
        <strain evidence="1 2">SM9</strain>
    </source>
</reference>
<dbReference type="EMBL" id="CP011266">
    <property type="protein sequence ID" value="ALT68949.1"/>
    <property type="molecule type" value="Genomic_DNA"/>
</dbReference>
<dbReference type="PATRIC" id="fig|230361.4.peg.1204"/>
<evidence type="ECO:0000313" key="2">
    <source>
        <dbReference type="Proteomes" id="UP000067738"/>
    </source>
</evidence>
<name>A0A0U2SJ25_9EURY</name>
<dbReference type="OrthoDB" id="77966at2157"/>
<sequence length="138" mass="16565">MEKEIAYYKKLAREDLILLLIEQRGLKLDYDYQHFRFVVAKIDALIEKYERLIELRKDIQEAYFAADEYIKELNLEIECDANRWERIRSAEKSEWEFELNQLRDIKSDIEGAIALIESGDAMKMLEDYEAKQTGEDFR</sequence>